<keyword evidence="4" id="KW-1015">Disulfide bond</keyword>
<protein>
    <submittedName>
        <fullName evidence="8">Thiol-disulfide oxidoreductase ResA</fullName>
    </submittedName>
</protein>
<dbReference type="InterPro" id="IPR000866">
    <property type="entry name" value="AhpC/TSA"/>
</dbReference>
<dbReference type="CDD" id="cd02966">
    <property type="entry name" value="TlpA_like_family"/>
    <property type="match status" value="1"/>
</dbReference>
<dbReference type="InterPro" id="IPR050553">
    <property type="entry name" value="Thioredoxin_ResA/DsbE_sf"/>
</dbReference>
<dbReference type="InterPro" id="IPR013766">
    <property type="entry name" value="Thioredoxin_domain"/>
</dbReference>
<feature type="chain" id="PRO_5047084806" evidence="6">
    <location>
        <begin position="23"/>
        <end position="183"/>
    </location>
</feature>
<evidence type="ECO:0000256" key="3">
    <source>
        <dbReference type="ARBA" id="ARBA00022968"/>
    </source>
</evidence>
<feature type="signal peptide" evidence="6">
    <location>
        <begin position="1"/>
        <end position="22"/>
    </location>
</feature>
<dbReference type="Pfam" id="PF00578">
    <property type="entry name" value="AhpC-TSA"/>
    <property type="match status" value="1"/>
</dbReference>
<keyword evidence="2" id="KW-0201">Cytochrome c-type biogenesis</keyword>
<keyword evidence="9" id="KW-1185">Reference proteome</keyword>
<evidence type="ECO:0000256" key="4">
    <source>
        <dbReference type="ARBA" id="ARBA00023157"/>
    </source>
</evidence>
<dbReference type="PANTHER" id="PTHR42852">
    <property type="entry name" value="THIOL:DISULFIDE INTERCHANGE PROTEIN DSBE"/>
    <property type="match status" value="1"/>
</dbReference>
<name>A0ABP9X5K2_9CHLR</name>
<gene>
    <name evidence="8" type="primary">resA_3</name>
    <name evidence="8" type="ORF">Hgul01_03594</name>
</gene>
<feature type="domain" description="Thioredoxin" evidence="7">
    <location>
        <begin position="47"/>
        <end position="182"/>
    </location>
</feature>
<evidence type="ECO:0000256" key="6">
    <source>
        <dbReference type="SAM" id="SignalP"/>
    </source>
</evidence>
<evidence type="ECO:0000256" key="1">
    <source>
        <dbReference type="ARBA" id="ARBA00004196"/>
    </source>
</evidence>
<proteinExistence type="predicted"/>
<dbReference type="PANTHER" id="PTHR42852:SF6">
    <property type="entry name" value="THIOL:DISULFIDE INTERCHANGE PROTEIN DSBE"/>
    <property type="match status" value="1"/>
</dbReference>
<dbReference type="PROSITE" id="PS00194">
    <property type="entry name" value="THIOREDOXIN_1"/>
    <property type="match status" value="1"/>
</dbReference>
<evidence type="ECO:0000313" key="9">
    <source>
        <dbReference type="Proteomes" id="UP001428290"/>
    </source>
</evidence>
<comment type="caution">
    <text evidence="8">The sequence shown here is derived from an EMBL/GenBank/DDBJ whole genome shotgun (WGS) entry which is preliminary data.</text>
</comment>
<dbReference type="RefSeq" id="WP_345723375.1">
    <property type="nucleotide sequence ID" value="NZ_BAABRU010000013.1"/>
</dbReference>
<reference evidence="8 9" key="1">
    <citation type="submission" date="2024-02" db="EMBL/GenBank/DDBJ databases">
        <title>Herpetosiphon gulosus NBRC 112829.</title>
        <authorList>
            <person name="Ichikawa N."/>
            <person name="Katano-Makiyama Y."/>
            <person name="Hidaka K."/>
        </authorList>
    </citation>
    <scope>NUCLEOTIDE SEQUENCE [LARGE SCALE GENOMIC DNA]</scope>
    <source>
        <strain evidence="8 9">NBRC 112829</strain>
    </source>
</reference>
<dbReference type="InterPro" id="IPR017937">
    <property type="entry name" value="Thioredoxin_CS"/>
</dbReference>
<evidence type="ECO:0000313" key="8">
    <source>
        <dbReference type="EMBL" id="GAA5529780.1"/>
    </source>
</evidence>
<dbReference type="InterPro" id="IPR036249">
    <property type="entry name" value="Thioredoxin-like_sf"/>
</dbReference>
<evidence type="ECO:0000256" key="2">
    <source>
        <dbReference type="ARBA" id="ARBA00022748"/>
    </source>
</evidence>
<dbReference type="PROSITE" id="PS51257">
    <property type="entry name" value="PROKAR_LIPOPROTEIN"/>
    <property type="match status" value="1"/>
</dbReference>
<dbReference type="SUPFAM" id="SSF52833">
    <property type="entry name" value="Thioredoxin-like"/>
    <property type="match status" value="1"/>
</dbReference>
<evidence type="ECO:0000259" key="7">
    <source>
        <dbReference type="PROSITE" id="PS51352"/>
    </source>
</evidence>
<sequence>MIGRLASFGCMLLLLAACASQASPTAQSLPAANVSLAQNLSLAEGTVQIGEQIPELSYEQAGKKVSLSDFRGKVVVLNFWQTTCVPCRTEMPDFEAIARERQDVVFIGVNKDENAEVVQRFASEIGVSYVLPLDRDGSISQAFNVNYLPTTYFIDPNGLVQKIHVGAISRSQTLKLISDFGQP</sequence>
<keyword evidence="3" id="KW-0812">Transmembrane</keyword>
<comment type="subcellular location">
    <subcellularLocation>
        <location evidence="1">Cell envelope</location>
    </subcellularLocation>
</comment>
<organism evidence="8 9">
    <name type="scientific">Herpetosiphon gulosus</name>
    <dbReference type="NCBI Taxonomy" id="1973496"/>
    <lineage>
        <taxon>Bacteria</taxon>
        <taxon>Bacillati</taxon>
        <taxon>Chloroflexota</taxon>
        <taxon>Chloroflexia</taxon>
        <taxon>Herpetosiphonales</taxon>
        <taxon>Herpetosiphonaceae</taxon>
        <taxon>Herpetosiphon</taxon>
    </lineage>
</organism>
<dbReference type="Proteomes" id="UP001428290">
    <property type="component" value="Unassembled WGS sequence"/>
</dbReference>
<dbReference type="PROSITE" id="PS51352">
    <property type="entry name" value="THIOREDOXIN_2"/>
    <property type="match status" value="1"/>
</dbReference>
<keyword evidence="5" id="KW-0676">Redox-active center</keyword>
<accession>A0ABP9X5K2</accession>
<dbReference type="EMBL" id="BAABRU010000013">
    <property type="protein sequence ID" value="GAA5529780.1"/>
    <property type="molecule type" value="Genomic_DNA"/>
</dbReference>
<keyword evidence="6" id="KW-0732">Signal</keyword>
<evidence type="ECO:0000256" key="5">
    <source>
        <dbReference type="ARBA" id="ARBA00023284"/>
    </source>
</evidence>
<dbReference type="Gene3D" id="3.40.30.10">
    <property type="entry name" value="Glutaredoxin"/>
    <property type="match status" value="1"/>
</dbReference>
<keyword evidence="3" id="KW-0735">Signal-anchor</keyword>